<protein>
    <submittedName>
        <fullName evidence="1">Uncharacterized protein</fullName>
    </submittedName>
</protein>
<organism evidence="1 2">
    <name type="scientific">Pseudoalteromonas rubra</name>
    <dbReference type="NCBI Taxonomy" id="43658"/>
    <lineage>
        <taxon>Bacteria</taxon>
        <taxon>Pseudomonadati</taxon>
        <taxon>Pseudomonadota</taxon>
        <taxon>Gammaproteobacteria</taxon>
        <taxon>Alteromonadales</taxon>
        <taxon>Pseudoalteromonadaceae</taxon>
        <taxon>Pseudoalteromonas</taxon>
    </lineage>
</organism>
<proteinExistence type="predicted"/>
<gene>
    <name evidence="1" type="ORF">PRUB_a1807</name>
</gene>
<comment type="caution">
    <text evidence="1">The sequence shown here is derived from an EMBL/GenBank/DDBJ whole genome shotgun (WGS) entry which is preliminary data.</text>
</comment>
<dbReference type="AlphaFoldDB" id="A0A8T0CDH2"/>
<dbReference type="Proteomes" id="UP000016480">
    <property type="component" value="Unassembled WGS sequence"/>
</dbReference>
<evidence type="ECO:0000313" key="1">
    <source>
        <dbReference type="EMBL" id="KAF7788753.1"/>
    </source>
</evidence>
<accession>A0A8T0CDH2</accession>
<dbReference type="EMBL" id="AHCD03000020">
    <property type="protein sequence ID" value="KAF7788753.1"/>
    <property type="molecule type" value="Genomic_DNA"/>
</dbReference>
<evidence type="ECO:0000313" key="2">
    <source>
        <dbReference type="Proteomes" id="UP000016480"/>
    </source>
</evidence>
<sequence length="52" mass="5794">MRFIDLSVFHTFGFEDNISDTASPAPKRRHNCLKGLSVIPAIGATIKLFSSW</sequence>
<name>A0A8T0CDH2_9GAMM</name>
<reference evidence="1 2" key="1">
    <citation type="journal article" date="2012" name="J. Bacteriol.">
        <title>Genome sequence of the cycloprodigiosin-producing bacterial strain Pseudoalteromonas rubra ATCC 29570(T).</title>
        <authorList>
            <person name="Xie B.B."/>
            <person name="Shu Y.L."/>
            <person name="Qin Q.L."/>
            <person name="Rong J.C."/>
            <person name="Zhang X.Y."/>
            <person name="Chen X.L."/>
            <person name="Zhou B.C."/>
            <person name="Zhang Y.Z."/>
        </authorList>
    </citation>
    <scope>NUCLEOTIDE SEQUENCE [LARGE SCALE GENOMIC DNA]</scope>
    <source>
        <strain evidence="1 2">DSM 6842</strain>
    </source>
</reference>